<evidence type="ECO:0000313" key="2">
    <source>
        <dbReference type="Proteomes" id="UP001150879"/>
    </source>
</evidence>
<reference evidence="1" key="1">
    <citation type="submission" date="2022-11" db="EMBL/GenBank/DDBJ databases">
        <authorList>
            <person name="Petersen C."/>
        </authorList>
    </citation>
    <scope>NUCLEOTIDE SEQUENCE</scope>
    <source>
        <strain evidence="1">IBT 16849</strain>
    </source>
</reference>
<proteinExistence type="predicted"/>
<name>A0A9W9T0Y6_9EURO</name>
<protein>
    <submittedName>
        <fullName evidence="1">Uncharacterized protein</fullName>
    </submittedName>
</protein>
<evidence type="ECO:0000313" key="1">
    <source>
        <dbReference type="EMBL" id="KAJ5205352.1"/>
    </source>
</evidence>
<comment type="caution">
    <text evidence="1">The sequence shown here is derived from an EMBL/GenBank/DDBJ whole genome shotgun (WGS) entry which is preliminary data.</text>
</comment>
<dbReference type="EMBL" id="JAPQKP010000002">
    <property type="protein sequence ID" value="KAJ5205352.1"/>
    <property type="molecule type" value="Genomic_DNA"/>
</dbReference>
<keyword evidence="2" id="KW-1185">Reference proteome</keyword>
<dbReference type="AlphaFoldDB" id="A0A9W9T0Y6"/>
<sequence length="502" mass="56824">MSSSMLLADLQAQDNGPVSVSFHDFECCTREKNSEIQGFYMCHGALPEKEEARVGCDLPKHDQKAMVKGHKTAVKAAKLLNSGEGPGSSLKITDTALVGGPPCEGHARILEGITSFQKTQFCHDRFVSYHYLHFAGEGQPFHDKLFNNKNEAMFDRVYIQSGMCLFSMPVLQASLDNEGHVDCTKLYYPKPTFYEADYIARTCQVLADFTAMALKSIQQAKERNPYVEDIPVHIGLDVPNFHYYQSVDSKLRDETCTFTEALQWMQAVEQRSDQISEVFQGYLHVELLKRNVNPSNITIDVSRRGHFVANFIRQALKQSEMPSLEILLKSLGTEDKVWNDFYNILSPKERPQDFRDLGYLFYVYEIIRPALVDNMRSGTGKPKNGRLILGIDDGTERRIYSRSQKVLKKVRNLPSVERPSALMEVYMSRRVFINSNEAGSNLYLDDPTPAKPVMALCKRDDTPPPSPVSVAEFGPFELTRTLYGEETTMGLRALFADCKKTQ</sequence>
<reference evidence="1" key="2">
    <citation type="journal article" date="2023" name="IMA Fungus">
        <title>Comparative genomic study of the Penicillium genus elucidates a diverse pangenome and 15 lateral gene transfer events.</title>
        <authorList>
            <person name="Petersen C."/>
            <person name="Sorensen T."/>
            <person name="Nielsen M.R."/>
            <person name="Sondergaard T.E."/>
            <person name="Sorensen J.L."/>
            <person name="Fitzpatrick D.A."/>
            <person name="Frisvad J.C."/>
            <person name="Nielsen K.L."/>
        </authorList>
    </citation>
    <scope>NUCLEOTIDE SEQUENCE</scope>
    <source>
        <strain evidence="1">IBT 16849</strain>
    </source>
</reference>
<organism evidence="1 2">
    <name type="scientific">Penicillium cf. griseofulvum</name>
    <dbReference type="NCBI Taxonomy" id="2972120"/>
    <lineage>
        <taxon>Eukaryota</taxon>
        <taxon>Fungi</taxon>
        <taxon>Dikarya</taxon>
        <taxon>Ascomycota</taxon>
        <taxon>Pezizomycotina</taxon>
        <taxon>Eurotiomycetes</taxon>
        <taxon>Eurotiomycetidae</taxon>
        <taxon>Eurotiales</taxon>
        <taxon>Aspergillaceae</taxon>
        <taxon>Penicillium</taxon>
    </lineage>
</organism>
<gene>
    <name evidence="1" type="ORF">N7472_001800</name>
</gene>
<dbReference type="OrthoDB" id="5421738at2759"/>
<dbReference type="Proteomes" id="UP001150879">
    <property type="component" value="Unassembled WGS sequence"/>
</dbReference>
<accession>A0A9W9T0Y6</accession>